<dbReference type="InterPro" id="IPR007332">
    <property type="entry name" value="DUF411"/>
</dbReference>
<organism evidence="2 3">
    <name type="scientific">Uliginosibacterium paludis</name>
    <dbReference type="NCBI Taxonomy" id="1615952"/>
    <lineage>
        <taxon>Bacteria</taxon>
        <taxon>Pseudomonadati</taxon>
        <taxon>Pseudomonadota</taxon>
        <taxon>Betaproteobacteria</taxon>
        <taxon>Rhodocyclales</taxon>
        <taxon>Zoogloeaceae</taxon>
        <taxon>Uliginosibacterium</taxon>
    </lineage>
</organism>
<dbReference type="InterPro" id="IPR036249">
    <property type="entry name" value="Thioredoxin-like_sf"/>
</dbReference>
<comment type="caution">
    <text evidence="2">The sequence shown here is derived from an EMBL/GenBank/DDBJ whole genome shotgun (WGS) entry which is preliminary data.</text>
</comment>
<sequence>MTNAIRNTGARKLLLAALATMSLIGSLPAQAAGETVEVFKSPYCGCCGKWVEHMRQAGFKMKVTEVKDVIAQRERLRMPTSVASCHTAQVGKYVLEGHIPAEDIKRLLAEKPAALGLAVPSMPPGSPGMEGSQSIPYNSLLVKADGSTSVFAKH</sequence>
<accession>A0ABV2CLC4</accession>
<proteinExistence type="predicted"/>
<dbReference type="SUPFAM" id="SSF52833">
    <property type="entry name" value="Thioredoxin-like"/>
    <property type="match status" value="1"/>
</dbReference>
<evidence type="ECO:0000313" key="2">
    <source>
        <dbReference type="EMBL" id="MET1488696.1"/>
    </source>
</evidence>
<dbReference type="RefSeq" id="WP_345927041.1">
    <property type="nucleotide sequence ID" value="NZ_JBDIVF010000003.1"/>
</dbReference>
<keyword evidence="3" id="KW-1185">Reference proteome</keyword>
<feature type="chain" id="PRO_5045571121" evidence="1">
    <location>
        <begin position="32"/>
        <end position="154"/>
    </location>
</feature>
<reference evidence="2 3" key="1">
    <citation type="submission" date="2024-07" db="EMBL/GenBank/DDBJ databases">
        <title>Uliginosibacterium paludis KCTC:42655.</title>
        <authorList>
            <person name="Kim M.K."/>
        </authorList>
    </citation>
    <scope>NUCLEOTIDE SEQUENCE [LARGE SCALE GENOMIC DNA]</scope>
    <source>
        <strain evidence="2 3">KCTC 42655</strain>
    </source>
</reference>
<feature type="signal peptide" evidence="1">
    <location>
        <begin position="1"/>
        <end position="31"/>
    </location>
</feature>
<dbReference type="EMBL" id="JBEWLZ010000001">
    <property type="protein sequence ID" value="MET1488696.1"/>
    <property type="molecule type" value="Genomic_DNA"/>
</dbReference>
<evidence type="ECO:0000256" key="1">
    <source>
        <dbReference type="SAM" id="SignalP"/>
    </source>
</evidence>
<dbReference type="Pfam" id="PF04214">
    <property type="entry name" value="DUF411"/>
    <property type="match status" value="1"/>
</dbReference>
<protein>
    <submittedName>
        <fullName evidence="2">DUF411 domain-containing protein</fullName>
    </submittedName>
</protein>
<keyword evidence="1" id="KW-0732">Signal</keyword>
<name>A0ABV2CLC4_9RHOO</name>
<dbReference type="Proteomes" id="UP001548590">
    <property type="component" value="Unassembled WGS sequence"/>
</dbReference>
<evidence type="ECO:0000313" key="3">
    <source>
        <dbReference type="Proteomes" id="UP001548590"/>
    </source>
</evidence>
<gene>
    <name evidence="2" type="ORF">ABVT11_02570</name>
</gene>